<dbReference type="Proteomes" id="UP000494163">
    <property type="component" value="Chromosome 3R"/>
</dbReference>
<name>A0A0M5J017_DROBS</name>
<accession>A0A0M5J017</accession>
<sequence length="102" mass="12029">KSCKIIYGSKFKKNCSGRFPHNIKRKYMDRITQIHYPYAIYNYEDETFLISFGRSAVTNEDEIVFDKGRFKKPGSKAVIDRGDVLTCLPYRFHFTEDLLEDC</sequence>
<reference evidence="1 2" key="1">
    <citation type="submission" date="2015-08" db="EMBL/GenBank/DDBJ databases">
        <title>Ancestral chromatin configuration constrains chromatin evolution on differentiating sex chromosomes in Drosophila.</title>
        <authorList>
            <person name="Zhou Q."/>
            <person name="Bachtrog D."/>
        </authorList>
    </citation>
    <scope>NUCLEOTIDE SEQUENCE [LARGE SCALE GENOMIC DNA]</scope>
    <source>
        <tissue evidence="1">Whole larvae</tissue>
    </source>
</reference>
<dbReference type="EMBL" id="CP012526">
    <property type="protein sequence ID" value="ALC46861.1"/>
    <property type="molecule type" value="Genomic_DNA"/>
</dbReference>
<feature type="non-terminal residue" evidence="1">
    <location>
        <position position="102"/>
    </location>
</feature>
<feature type="non-terminal residue" evidence="1">
    <location>
        <position position="1"/>
    </location>
</feature>
<dbReference type="AlphaFoldDB" id="A0A0M5J017"/>
<gene>
    <name evidence="1" type="ORF">Dbus_chr3Rg1611</name>
</gene>
<evidence type="ECO:0000313" key="2">
    <source>
        <dbReference type="Proteomes" id="UP000494163"/>
    </source>
</evidence>
<organism evidence="1 2">
    <name type="scientific">Drosophila busckii</name>
    <name type="common">Fruit fly</name>
    <dbReference type="NCBI Taxonomy" id="30019"/>
    <lineage>
        <taxon>Eukaryota</taxon>
        <taxon>Metazoa</taxon>
        <taxon>Ecdysozoa</taxon>
        <taxon>Arthropoda</taxon>
        <taxon>Hexapoda</taxon>
        <taxon>Insecta</taxon>
        <taxon>Pterygota</taxon>
        <taxon>Neoptera</taxon>
        <taxon>Endopterygota</taxon>
        <taxon>Diptera</taxon>
        <taxon>Brachycera</taxon>
        <taxon>Muscomorpha</taxon>
        <taxon>Ephydroidea</taxon>
        <taxon>Drosophilidae</taxon>
        <taxon>Drosophila</taxon>
    </lineage>
</organism>
<proteinExistence type="predicted"/>
<evidence type="ECO:0000313" key="1">
    <source>
        <dbReference type="EMBL" id="ALC46861.1"/>
    </source>
</evidence>
<keyword evidence="2" id="KW-1185">Reference proteome</keyword>
<protein>
    <submittedName>
        <fullName evidence="1">CG43331</fullName>
    </submittedName>
</protein>